<protein>
    <recommendedName>
        <fullName evidence="2">Right handed beta helix domain-containing protein</fullName>
    </recommendedName>
</protein>
<sequence length="337" mass="36456">MIKKYNLDPSLQAWIMEQTGLGPGLGEVRYLCKVGSSTNKHHSWLRDNLKVPPHLIHFNLASAYNAMTDYRNDLILAMPGAYLESAELDWTKPNCHLLGCAGPNIMGDHSEPGVSIYTTGVGVVNTLHVTGQYAQFINVGIVNNGANAACLAAVYLDTYGTIWRNCGIMGNMNSTQNAVAAAASLYLHTSAHYPLFERCQIGSDVWGLRAAANSGQVYFSGSQPNGGLFRQTHFKSISNVATVAMITTLGSGTPIGRGWVWDQCHFGNFSSSGNVMMNNVFYGYGAGAWWELALRDCSAQGYDEWTDLDTDSRLQISMPGADLDGGLMQHPTAAIGD</sequence>
<dbReference type="InterPro" id="IPR011050">
    <property type="entry name" value="Pectin_lyase_fold/virulence"/>
</dbReference>
<dbReference type="AlphaFoldDB" id="A0A0F9CA85"/>
<gene>
    <name evidence="1" type="ORF">LCGC14_2427250</name>
</gene>
<accession>A0A0F9CA85</accession>
<reference evidence="1" key="1">
    <citation type="journal article" date="2015" name="Nature">
        <title>Complex archaea that bridge the gap between prokaryotes and eukaryotes.</title>
        <authorList>
            <person name="Spang A."/>
            <person name="Saw J.H."/>
            <person name="Jorgensen S.L."/>
            <person name="Zaremba-Niedzwiedzka K."/>
            <person name="Martijn J."/>
            <person name="Lind A.E."/>
            <person name="van Eijk R."/>
            <person name="Schleper C."/>
            <person name="Guy L."/>
            <person name="Ettema T.J."/>
        </authorList>
    </citation>
    <scope>NUCLEOTIDE SEQUENCE</scope>
</reference>
<dbReference type="SUPFAM" id="SSF51126">
    <property type="entry name" value="Pectin lyase-like"/>
    <property type="match status" value="1"/>
</dbReference>
<organism evidence="1">
    <name type="scientific">marine sediment metagenome</name>
    <dbReference type="NCBI Taxonomy" id="412755"/>
    <lineage>
        <taxon>unclassified sequences</taxon>
        <taxon>metagenomes</taxon>
        <taxon>ecological metagenomes</taxon>
    </lineage>
</organism>
<comment type="caution">
    <text evidence="1">The sequence shown here is derived from an EMBL/GenBank/DDBJ whole genome shotgun (WGS) entry which is preliminary data.</text>
</comment>
<evidence type="ECO:0008006" key="2">
    <source>
        <dbReference type="Google" id="ProtNLM"/>
    </source>
</evidence>
<evidence type="ECO:0000313" key="1">
    <source>
        <dbReference type="EMBL" id="KKL23252.1"/>
    </source>
</evidence>
<proteinExistence type="predicted"/>
<dbReference type="EMBL" id="LAZR01037043">
    <property type="protein sequence ID" value="KKL23252.1"/>
    <property type="molecule type" value="Genomic_DNA"/>
</dbReference>
<name>A0A0F9CA85_9ZZZZ</name>